<keyword evidence="2" id="KW-1185">Reference proteome</keyword>
<organism evidence="1 2">
    <name type="scientific">Vitis rotundifolia</name>
    <name type="common">Muscadine grape</name>
    <dbReference type="NCBI Taxonomy" id="103349"/>
    <lineage>
        <taxon>Eukaryota</taxon>
        <taxon>Viridiplantae</taxon>
        <taxon>Streptophyta</taxon>
        <taxon>Embryophyta</taxon>
        <taxon>Tracheophyta</taxon>
        <taxon>Spermatophyta</taxon>
        <taxon>Magnoliopsida</taxon>
        <taxon>eudicotyledons</taxon>
        <taxon>Gunneridae</taxon>
        <taxon>Pentapetalae</taxon>
        <taxon>rosids</taxon>
        <taxon>Vitales</taxon>
        <taxon>Vitaceae</taxon>
        <taxon>Viteae</taxon>
        <taxon>Vitis</taxon>
    </lineage>
</organism>
<comment type="caution">
    <text evidence="1">The sequence shown here is derived from an EMBL/GenBank/DDBJ whole genome shotgun (WGS) entry which is preliminary data.</text>
</comment>
<proteinExistence type="predicted"/>
<sequence>MAEMLGTFSDENVDIAGHVGATSPIFTFWIFTELVCGPRSQPTLTTAVSWKILRYHLGTIPEKHSWPLNEAESGFGGLLLNLSFGNQSEIESSVLILIEIARILVMSALQPTLGFHHSPPEPPGYRGATVDIPLDGAKDTKAKERELQAIEAELKKREQLYENKKYIYKSKPYL</sequence>
<name>A0AA39AHP0_VITRO</name>
<dbReference type="Proteomes" id="UP001168098">
    <property type="component" value="Unassembled WGS sequence"/>
</dbReference>
<protein>
    <submittedName>
        <fullName evidence="1">Uncharacterized protein</fullName>
    </submittedName>
</protein>
<accession>A0AA39AHP0</accession>
<gene>
    <name evidence="1" type="ORF">PVL29_002429</name>
</gene>
<dbReference type="AlphaFoldDB" id="A0AA39AHP0"/>
<reference evidence="1 2" key="1">
    <citation type="journal article" date="2023" name="BMC Biotechnol.">
        <title>Vitis rotundifolia cv Carlos genome sequencing.</title>
        <authorList>
            <person name="Huff M."/>
            <person name="Hulse-Kemp A."/>
            <person name="Scheffler B."/>
            <person name="Youngblood R."/>
            <person name="Simpson S."/>
            <person name="Babiker E."/>
            <person name="Staton M."/>
        </authorList>
    </citation>
    <scope>NUCLEOTIDE SEQUENCE [LARGE SCALE GENOMIC DNA]</scope>
    <source>
        <tissue evidence="1">Leaf</tissue>
    </source>
</reference>
<dbReference type="EMBL" id="JARBHA010000002">
    <property type="protein sequence ID" value="KAJ9707404.1"/>
    <property type="molecule type" value="Genomic_DNA"/>
</dbReference>
<evidence type="ECO:0000313" key="2">
    <source>
        <dbReference type="Proteomes" id="UP001168098"/>
    </source>
</evidence>
<evidence type="ECO:0000313" key="1">
    <source>
        <dbReference type="EMBL" id="KAJ9707404.1"/>
    </source>
</evidence>